<keyword evidence="4 9" id="KW-0378">Hydrolase</keyword>
<evidence type="ECO:0000256" key="6">
    <source>
        <dbReference type="ARBA" id="ARBA00023136"/>
    </source>
</evidence>
<evidence type="ECO:0000313" key="13">
    <source>
        <dbReference type="Proteomes" id="UP000281197"/>
    </source>
</evidence>
<dbReference type="InterPro" id="IPR000897">
    <property type="entry name" value="SRP54_GTPase_dom"/>
</dbReference>
<reference evidence="12 13" key="1">
    <citation type="submission" date="2018-11" db="EMBL/GenBank/DDBJ databases">
        <title>Species Designations Belie Phenotypic and Genotypic Heterogeneity in Oral Streptococci.</title>
        <authorList>
            <person name="Velsko I."/>
        </authorList>
    </citation>
    <scope>NUCLEOTIDE SEQUENCE [LARGE SCALE GENOMIC DNA]</scope>
    <source>
        <strain evidence="12 13">BCC19</strain>
    </source>
</reference>
<proteinExistence type="inferred from homology"/>
<comment type="function">
    <text evidence="9">Involved in targeting and insertion of nascent membrane proteins into the cytoplasmic membrane. Acts as a receptor for the complex formed by the signal recognition particle (SRP) and the ribosome-nascent chain (RNC).</text>
</comment>
<keyword evidence="1 9" id="KW-1003">Cell membrane</keyword>
<comment type="similarity">
    <text evidence="9">Belongs to the GTP-binding SRP family. FtsY subfamily.</text>
</comment>
<dbReference type="SMART" id="SM00963">
    <property type="entry name" value="SRP54_N"/>
    <property type="match status" value="1"/>
</dbReference>
<dbReference type="GO" id="GO:0005047">
    <property type="term" value="F:signal recognition particle binding"/>
    <property type="evidence" value="ECO:0007669"/>
    <property type="project" value="TreeGrafter"/>
</dbReference>
<evidence type="ECO:0000256" key="5">
    <source>
        <dbReference type="ARBA" id="ARBA00023134"/>
    </source>
</evidence>
<dbReference type="GO" id="GO:0005737">
    <property type="term" value="C:cytoplasm"/>
    <property type="evidence" value="ECO:0007669"/>
    <property type="project" value="UniProtKB-SubCell"/>
</dbReference>
<dbReference type="Gene3D" id="1.20.120.140">
    <property type="entry name" value="Signal recognition particle SRP54, nucleotide-binding domain"/>
    <property type="match status" value="1"/>
</dbReference>
<organism evidence="12 13">
    <name type="scientific">Streptococcus oralis</name>
    <dbReference type="NCBI Taxonomy" id="1303"/>
    <lineage>
        <taxon>Bacteria</taxon>
        <taxon>Bacillati</taxon>
        <taxon>Bacillota</taxon>
        <taxon>Bacilli</taxon>
        <taxon>Lactobacillales</taxon>
        <taxon>Streptococcaceae</taxon>
        <taxon>Streptococcus</taxon>
    </lineage>
</organism>
<comment type="subunit">
    <text evidence="9">Part of the signal recognition particle protein translocation system, which is composed of SRP and FtsY.</text>
</comment>
<accession>A0A3R9JBZ3</accession>
<evidence type="ECO:0000256" key="8">
    <source>
        <dbReference type="ARBA" id="ARBA00048027"/>
    </source>
</evidence>
<keyword evidence="6 9" id="KW-0472">Membrane</keyword>
<comment type="catalytic activity">
    <reaction evidence="8 9">
        <text>GTP + H2O = GDP + phosphate + H(+)</text>
        <dbReference type="Rhea" id="RHEA:19669"/>
        <dbReference type="ChEBI" id="CHEBI:15377"/>
        <dbReference type="ChEBI" id="CHEBI:15378"/>
        <dbReference type="ChEBI" id="CHEBI:37565"/>
        <dbReference type="ChEBI" id="CHEBI:43474"/>
        <dbReference type="ChEBI" id="CHEBI:58189"/>
        <dbReference type="EC" id="3.6.5.4"/>
    </reaction>
</comment>
<evidence type="ECO:0000256" key="1">
    <source>
        <dbReference type="ARBA" id="ARBA00022475"/>
    </source>
</evidence>
<keyword evidence="7 9" id="KW-0675">Receptor</keyword>
<dbReference type="InterPro" id="IPR036225">
    <property type="entry name" value="SRP/SRP_N"/>
</dbReference>
<dbReference type="SUPFAM" id="SSF47364">
    <property type="entry name" value="Domain of the SRP/SRP receptor G-proteins"/>
    <property type="match status" value="1"/>
</dbReference>
<feature type="binding site" evidence="9">
    <location>
        <begin position="315"/>
        <end position="319"/>
    </location>
    <ligand>
        <name>GTP</name>
        <dbReference type="ChEBI" id="CHEBI:37565"/>
    </ligand>
</feature>
<dbReference type="GO" id="GO:0006614">
    <property type="term" value="P:SRP-dependent cotranslational protein targeting to membrane"/>
    <property type="evidence" value="ECO:0007669"/>
    <property type="project" value="InterPro"/>
</dbReference>
<dbReference type="InterPro" id="IPR027417">
    <property type="entry name" value="P-loop_NTPase"/>
</dbReference>
<keyword evidence="2 9" id="KW-0963">Cytoplasm</keyword>
<feature type="region of interest" description="Disordered" evidence="10">
    <location>
        <begin position="30"/>
        <end position="63"/>
    </location>
</feature>
<dbReference type="FunFam" id="1.20.120.140:FF:000002">
    <property type="entry name" value="Signal recognition particle receptor FtsY"/>
    <property type="match status" value="1"/>
</dbReference>
<dbReference type="Proteomes" id="UP000281197">
    <property type="component" value="Unassembled WGS sequence"/>
</dbReference>
<dbReference type="NCBIfam" id="TIGR00064">
    <property type="entry name" value="ftsY"/>
    <property type="match status" value="1"/>
</dbReference>
<dbReference type="EC" id="3.6.5.4" evidence="9"/>
<evidence type="ECO:0000313" key="12">
    <source>
        <dbReference type="EMBL" id="RSI76904.1"/>
    </source>
</evidence>
<dbReference type="CDD" id="cd17874">
    <property type="entry name" value="FtsY"/>
    <property type="match status" value="1"/>
</dbReference>
<dbReference type="AlphaFoldDB" id="A0A3R9JBZ3"/>
<dbReference type="PROSITE" id="PS00300">
    <property type="entry name" value="SRP54"/>
    <property type="match status" value="1"/>
</dbReference>
<dbReference type="FunFam" id="3.40.50.300:FF:000053">
    <property type="entry name" value="Signal recognition particle receptor FtsY"/>
    <property type="match status" value="1"/>
</dbReference>
<name>A0A3R9JBZ3_STROR</name>
<dbReference type="GO" id="GO:0005886">
    <property type="term" value="C:plasma membrane"/>
    <property type="evidence" value="ECO:0007669"/>
    <property type="project" value="UniProtKB-SubCell"/>
</dbReference>
<evidence type="ECO:0000259" key="11">
    <source>
        <dbReference type="PROSITE" id="PS00300"/>
    </source>
</evidence>
<feature type="binding site" evidence="9">
    <location>
        <begin position="379"/>
        <end position="382"/>
    </location>
    <ligand>
        <name>GTP</name>
        <dbReference type="ChEBI" id="CHEBI:37565"/>
    </ligand>
</feature>
<protein>
    <recommendedName>
        <fullName evidence="9">Signal recognition particle receptor FtsY</fullName>
        <shortName evidence="9">SRP receptor</shortName>
        <ecNumber evidence="9">3.6.5.4</ecNumber>
    </recommendedName>
</protein>
<dbReference type="Gene3D" id="3.40.50.300">
    <property type="entry name" value="P-loop containing nucleotide triphosphate hydrolases"/>
    <property type="match status" value="1"/>
</dbReference>
<evidence type="ECO:0000256" key="10">
    <source>
        <dbReference type="SAM" id="MobiDB-lite"/>
    </source>
</evidence>
<gene>
    <name evidence="9 12" type="primary">ftsY</name>
    <name evidence="12" type="ORF">D8858_03245</name>
</gene>
<dbReference type="InterPro" id="IPR042101">
    <property type="entry name" value="SRP54_N_sf"/>
</dbReference>
<keyword evidence="3 9" id="KW-0547">Nucleotide-binding</keyword>
<evidence type="ECO:0000256" key="2">
    <source>
        <dbReference type="ARBA" id="ARBA00022490"/>
    </source>
</evidence>
<evidence type="ECO:0000256" key="9">
    <source>
        <dbReference type="HAMAP-Rule" id="MF_00920"/>
    </source>
</evidence>
<dbReference type="SMART" id="SM00382">
    <property type="entry name" value="AAA"/>
    <property type="match status" value="1"/>
</dbReference>
<dbReference type="InterPro" id="IPR003593">
    <property type="entry name" value="AAA+_ATPase"/>
</dbReference>
<comment type="subcellular location">
    <subcellularLocation>
        <location evidence="9">Cell membrane</location>
        <topology evidence="9">Peripheral membrane protein</topology>
        <orientation evidence="9">Cytoplasmic side</orientation>
    </subcellularLocation>
    <subcellularLocation>
        <location evidence="9">Cytoplasm</location>
    </subcellularLocation>
</comment>
<evidence type="ECO:0000256" key="3">
    <source>
        <dbReference type="ARBA" id="ARBA00022741"/>
    </source>
</evidence>
<comment type="caution">
    <text evidence="12">The sequence shown here is derived from an EMBL/GenBank/DDBJ whole genome shotgun (WGS) entry which is preliminary data.</text>
</comment>
<dbReference type="SUPFAM" id="SSF52540">
    <property type="entry name" value="P-loop containing nucleoside triphosphate hydrolases"/>
    <property type="match status" value="1"/>
</dbReference>
<evidence type="ECO:0000256" key="7">
    <source>
        <dbReference type="ARBA" id="ARBA00023170"/>
    </source>
</evidence>
<sequence>MGLFDRLFGKKEEPKIEDIVKEALENLDLSEEVEENQTAVEETAQEETARDKVEETPQISTEEVIEPEAVEETSQEELELEYDELEQFQEPEEILEEENQETVEFEEELASEVVEEELPQVEETVQEKYDRSLKKTRTGFGARLNAFFANFRSVDEEFFEELEELLIMSDVGVQVASNLTEELRYEAKLENAKKPDALRRVIIEKLVELYEKDGNYDEQIHFQDGLTVMLFVGVNGVGKTTSIGKLAHRYKQAGKKVMLVAADTFRAGAVAQLAEWGRRVDVPVVTGPEKADPASVVFDGMERAVAEGIDILMIDTAGRLQNKDNLMAELEKIGRIIKRVVPEAPHETFLALDASTGQNALVQAKEFSKITPLTGIVLTKIDGTARGGVVLAIREELNIPVKLIGFGEKIDDIGEFNSENFMKGLLEGLI</sequence>
<dbReference type="PANTHER" id="PTHR43134:SF1">
    <property type="entry name" value="SIGNAL RECOGNITION PARTICLE RECEPTOR SUBUNIT ALPHA"/>
    <property type="match status" value="1"/>
</dbReference>
<dbReference type="HAMAP" id="MF_00920">
    <property type="entry name" value="FtsY"/>
    <property type="match status" value="1"/>
</dbReference>
<dbReference type="EMBL" id="RJNO01000005">
    <property type="protein sequence ID" value="RSI76904.1"/>
    <property type="molecule type" value="Genomic_DNA"/>
</dbReference>
<feature type="domain" description="SRP54-type proteins GTP-binding" evidence="11">
    <location>
        <begin position="400"/>
        <end position="413"/>
    </location>
</feature>
<dbReference type="Pfam" id="PF02881">
    <property type="entry name" value="SRP54_N"/>
    <property type="match status" value="1"/>
</dbReference>
<dbReference type="SMART" id="SM00962">
    <property type="entry name" value="SRP54"/>
    <property type="match status" value="1"/>
</dbReference>
<dbReference type="GO" id="GO:0003924">
    <property type="term" value="F:GTPase activity"/>
    <property type="evidence" value="ECO:0007669"/>
    <property type="project" value="UniProtKB-UniRule"/>
</dbReference>
<dbReference type="InterPro" id="IPR013822">
    <property type="entry name" value="Signal_recog_particl_SRP54_hlx"/>
</dbReference>
<feature type="binding site" evidence="9">
    <location>
        <begin position="233"/>
        <end position="240"/>
    </location>
    <ligand>
        <name>GTP</name>
        <dbReference type="ChEBI" id="CHEBI:37565"/>
    </ligand>
</feature>
<dbReference type="RefSeq" id="WP_049490674.1">
    <property type="nucleotide sequence ID" value="NZ_JAKUWQ010000002.1"/>
</dbReference>
<dbReference type="PANTHER" id="PTHR43134">
    <property type="entry name" value="SIGNAL RECOGNITION PARTICLE RECEPTOR SUBUNIT ALPHA"/>
    <property type="match status" value="1"/>
</dbReference>
<keyword evidence="5 9" id="KW-0342">GTP-binding</keyword>
<dbReference type="InterPro" id="IPR004390">
    <property type="entry name" value="SR_rcpt_FtsY"/>
</dbReference>
<dbReference type="GO" id="GO:0005525">
    <property type="term" value="F:GTP binding"/>
    <property type="evidence" value="ECO:0007669"/>
    <property type="project" value="UniProtKB-UniRule"/>
</dbReference>
<evidence type="ECO:0000256" key="4">
    <source>
        <dbReference type="ARBA" id="ARBA00022801"/>
    </source>
</evidence>
<dbReference type="Pfam" id="PF00448">
    <property type="entry name" value="SRP54"/>
    <property type="match status" value="1"/>
</dbReference>